<evidence type="ECO:0000256" key="2">
    <source>
        <dbReference type="SAM" id="Phobius"/>
    </source>
</evidence>
<feature type="transmembrane region" description="Helical" evidence="2">
    <location>
        <begin position="22"/>
        <end position="44"/>
    </location>
</feature>
<proteinExistence type="predicted"/>
<organism evidence="3 4">
    <name type="scientific">Marinobacterium alkalitolerans</name>
    <dbReference type="NCBI Taxonomy" id="1542925"/>
    <lineage>
        <taxon>Bacteria</taxon>
        <taxon>Pseudomonadati</taxon>
        <taxon>Pseudomonadota</taxon>
        <taxon>Gammaproteobacteria</taxon>
        <taxon>Oceanospirillales</taxon>
        <taxon>Oceanospirillaceae</taxon>
        <taxon>Marinobacterium</taxon>
    </lineage>
</organism>
<name>A0ABS3ZCV2_9GAMM</name>
<dbReference type="Proteomes" id="UP000810171">
    <property type="component" value="Unassembled WGS sequence"/>
</dbReference>
<comment type="caution">
    <text evidence="3">The sequence shown here is derived from an EMBL/GenBank/DDBJ whole genome shotgun (WGS) entry which is preliminary data.</text>
</comment>
<evidence type="ECO:0000313" key="4">
    <source>
        <dbReference type="Proteomes" id="UP000810171"/>
    </source>
</evidence>
<reference evidence="3 4" key="1">
    <citation type="submission" date="2020-09" db="EMBL/GenBank/DDBJ databases">
        <authorList>
            <person name="Tanuku N.R.S."/>
        </authorList>
    </citation>
    <scope>NUCLEOTIDE SEQUENCE [LARGE SCALE GENOMIC DNA]</scope>
    <source>
        <strain evidence="3 4">AK62</strain>
    </source>
</reference>
<protein>
    <submittedName>
        <fullName evidence="3">Uncharacterized protein</fullName>
    </submittedName>
</protein>
<dbReference type="EMBL" id="JACVEW010000011">
    <property type="protein sequence ID" value="MBP0048854.1"/>
    <property type="molecule type" value="Genomic_DNA"/>
</dbReference>
<keyword evidence="4" id="KW-1185">Reference proteome</keyword>
<keyword evidence="2" id="KW-0812">Transmembrane</keyword>
<feature type="coiled-coil region" evidence="1">
    <location>
        <begin position="53"/>
        <end position="110"/>
    </location>
</feature>
<keyword evidence="2" id="KW-1133">Transmembrane helix</keyword>
<dbReference type="RefSeq" id="WP_209287470.1">
    <property type="nucleotide sequence ID" value="NZ_JACVEW010000011.1"/>
</dbReference>
<keyword evidence="2" id="KW-0472">Membrane</keyword>
<evidence type="ECO:0000313" key="3">
    <source>
        <dbReference type="EMBL" id="MBP0048854.1"/>
    </source>
</evidence>
<evidence type="ECO:0000256" key="1">
    <source>
        <dbReference type="SAM" id="Coils"/>
    </source>
</evidence>
<sequence>MPDPRERIVFERAPSPNDPMPVWLQVTLGVVAGGVLLFGLWFGYQKYQEYRLVRALEAASQGFQQSMERINEKSRQAAIEHLEAENRARQQRLEERRLRLEEERIAREAQLEASCGC</sequence>
<accession>A0ABS3ZCV2</accession>
<keyword evidence="1" id="KW-0175">Coiled coil</keyword>
<gene>
    <name evidence="3" type="ORF">H9C73_08900</name>
</gene>